<dbReference type="GO" id="GO:0034245">
    <property type="term" value="C:mitochondrial DNA-directed RNA polymerase complex"/>
    <property type="evidence" value="ECO:0007669"/>
    <property type="project" value="UniProtKB-ARBA"/>
</dbReference>
<keyword evidence="7" id="KW-0496">Mitochondrion</keyword>
<dbReference type="Proteomes" id="UP000000598">
    <property type="component" value="Chromosome D"/>
</dbReference>
<comment type="similarity">
    <text evidence="2 10">Belongs to the phage and mitochondrial RNA polymerase family.</text>
</comment>
<accession>Q6CRZ5</accession>
<organism evidence="12 13">
    <name type="scientific">Kluyveromyces lactis (strain ATCC 8585 / CBS 2359 / DSM 70799 / NBRC 1267 / NRRL Y-1140 / WM37)</name>
    <name type="common">Yeast</name>
    <name type="synonym">Candida sphaerica</name>
    <dbReference type="NCBI Taxonomy" id="284590"/>
    <lineage>
        <taxon>Eukaryota</taxon>
        <taxon>Fungi</taxon>
        <taxon>Dikarya</taxon>
        <taxon>Ascomycota</taxon>
        <taxon>Saccharomycotina</taxon>
        <taxon>Saccharomycetes</taxon>
        <taxon>Saccharomycetales</taxon>
        <taxon>Saccharomycetaceae</taxon>
        <taxon>Kluyveromyces</taxon>
    </lineage>
</organism>
<dbReference type="FunCoup" id="Q6CRZ5">
    <property type="interactions" value="284"/>
</dbReference>
<evidence type="ECO:0000256" key="9">
    <source>
        <dbReference type="ARBA" id="ARBA00048552"/>
    </source>
</evidence>
<dbReference type="EC" id="2.7.7.6" evidence="10"/>
<dbReference type="GO" id="GO:0001018">
    <property type="term" value="F:mitochondrial promoter sequence-specific DNA binding"/>
    <property type="evidence" value="ECO:0007669"/>
    <property type="project" value="TreeGrafter"/>
</dbReference>
<dbReference type="PANTHER" id="PTHR10102:SF0">
    <property type="entry name" value="DNA-DIRECTED RNA POLYMERASE, MITOCHONDRIAL"/>
    <property type="match status" value="1"/>
</dbReference>
<dbReference type="PROSITE" id="PS00489">
    <property type="entry name" value="RNA_POL_PHAGE_2"/>
    <property type="match status" value="1"/>
</dbReference>
<dbReference type="AlphaFoldDB" id="Q6CRZ5"/>
<dbReference type="Pfam" id="PF00940">
    <property type="entry name" value="RNA_pol"/>
    <property type="match status" value="1"/>
</dbReference>
<dbReference type="GO" id="GO:0006390">
    <property type="term" value="P:mitochondrial transcription"/>
    <property type="evidence" value="ECO:0007669"/>
    <property type="project" value="TreeGrafter"/>
</dbReference>
<dbReference type="FunFam" id="1.10.1320.10:FF:000005">
    <property type="entry name" value="DNA-directed RNA polymerase"/>
    <property type="match status" value="1"/>
</dbReference>
<dbReference type="Gene3D" id="1.10.287.260">
    <property type="match status" value="1"/>
</dbReference>
<dbReference type="InterPro" id="IPR002092">
    <property type="entry name" value="DNA-dir_Rpol_phage-type"/>
</dbReference>
<evidence type="ECO:0000256" key="8">
    <source>
        <dbReference type="ARBA" id="ARBA00023163"/>
    </source>
</evidence>
<dbReference type="KEGG" id="kla:KLLA0_D05247g"/>
<sequence>MLRISRTNLGCRTAVRIHPRILQSSPVRLTTFRLASSVENSPVTDLGFAKSSRASIQPNFTPFDSTTAGVEAHERTTYFNLWSLLEACLNAGYMDRAFSILQSLYESKVHAKFFIRDYNEYLLKYSTTVDNIDTLQEKLFNDLNNVFKDFSYDDRTLSILLHKSLSSLDKNMYNNCQKFLAMNLNGNRSILKNLDILTVSDYATLFRELKLINLTDIPEAVRSIIEESEDPSNSLTISAKKGVVETLPKDAVELKPVDTFGLKAVRISLQGLSISPEQRERIDEYLSDPSMQSMINGTTEKNINFFEIYKNLKTEEEQEAFNEFLDMINVERQRELENRSFDASKERWKYEFDQAASQGGLKLKKNLNVRLWEWYQQMLPVVRQEVALCQDLLEKEQKAPNKQNSDRLKYGPYLLLVEPEKMCVITILELLKLQSSGGVTEGMRTARAVLSVGRSIEMEFRSEKLLRSENKMFKEVNKRSHEFKMFVQNAKTALRNMHVEENMIQWPSDVKAKIGSILISMLIHVSKVTVEGVDPITKEKVVGEAPAFCHTFQYRSGTKIGILKIHRSLVNQLSAERMTTNIQPQHLPMLVRPRPWTNWNSGGYNYSQSTLIRSRDSPEQIAYIKAVSEQGSIDNVYEGLNVLGNTPWTINEKLFNIVSEVWNTGEGFLDIPPVLDNFEFPPQPARSEDPLILKEWRNKCRQMSNEFKGFKSYRCDSNYKLEIARAFLGEKFYFPHNMDFRGRAYPLAPHFNHLGNDMTRSLLIFWNGKKLGTSGLQWLKIHLANLYGMDKCSFEERVEFADTHLKEIRESAEHPLDGTRWWTKADKPWQFLATCIELNEALKLDNPENFISHQPVHQDGTCNGLQHYAALGGDIEGARQVNLVPSDRPQDVYAFVAKLVTKRLENSAAAGDEQAAILKDLISRKVVKRTVMTNVYGVTFVGAADQIMKELDQYFDKPEESNELSRYLAKHVFASIRELFHAAHLIQDWLGECAKKISKSVRLDFDLNQSKTINSSDLMTSVIWTSPLGLPVVQPYRDLKKKQVQTNLQTVFITDPFAINPINPRRQQAGLPPNFIHSLDASHMLLSAIQCGKAGLDFAAVHDSYWTHASEVDNMNRLLRQEFIKLHEVDLIERLKNEFDERYRDYLEIVKISRDSALGQKILEVRADFAKKEGRNMTIADEIRMEKRRVELMRSDKPEDQAEAASMVTTVSCTLDYDMQQEEARSKTKVSQLTILTPLRLPEIPPKGEFDVQELLHSKYFFS</sequence>
<dbReference type="GO" id="GO:0003899">
    <property type="term" value="F:DNA-directed RNA polymerase activity"/>
    <property type="evidence" value="ECO:0007669"/>
    <property type="project" value="UniProtKB-EC"/>
</dbReference>
<dbReference type="Gene3D" id="1.10.150.20">
    <property type="entry name" value="5' to 3' exonuclease, C-terminal subdomain"/>
    <property type="match status" value="1"/>
</dbReference>
<evidence type="ECO:0000256" key="10">
    <source>
        <dbReference type="RuleBase" id="RU003805"/>
    </source>
</evidence>
<keyword evidence="5 10" id="KW-0548">Nucleotidyltransferase</keyword>
<comment type="function">
    <text evidence="10">DNA-dependent RNA polymerase catalyzes the transcription of DNA into RNA using the four ribonucleoside triphosphates as substrates.</text>
</comment>
<keyword evidence="8 10" id="KW-0804">Transcription</keyword>
<evidence type="ECO:0000256" key="6">
    <source>
        <dbReference type="ARBA" id="ARBA00022946"/>
    </source>
</evidence>
<evidence type="ECO:0000256" key="5">
    <source>
        <dbReference type="ARBA" id="ARBA00022695"/>
    </source>
</evidence>
<dbReference type="PaxDb" id="284590-Q6CRZ5"/>
<evidence type="ECO:0000256" key="3">
    <source>
        <dbReference type="ARBA" id="ARBA00022478"/>
    </source>
</evidence>
<dbReference type="InterPro" id="IPR037159">
    <property type="entry name" value="RNA_POL_N_sf"/>
</dbReference>
<comment type="catalytic activity">
    <reaction evidence="9 10">
        <text>RNA(n) + a ribonucleoside 5'-triphosphate = RNA(n+1) + diphosphate</text>
        <dbReference type="Rhea" id="RHEA:21248"/>
        <dbReference type="Rhea" id="RHEA-COMP:14527"/>
        <dbReference type="Rhea" id="RHEA-COMP:17342"/>
        <dbReference type="ChEBI" id="CHEBI:33019"/>
        <dbReference type="ChEBI" id="CHEBI:61557"/>
        <dbReference type="ChEBI" id="CHEBI:140395"/>
        <dbReference type="EC" id="2.7.7.6"/>
    </reaction>
</comment>
<reference evidence="12 13" key="1">
    <citation type="journal article" date="2004" name="Nature">
        <title>Genome evolution in yeasts.</title>
        <authorList>
            <consortium name="Genolevures"/>
            <person name="Dujon B."/>
            <person name="Sherman D."/>
            <person name="Fischer G."/>
            <person name="Durrens P."/>
            <person name="Casaregola S."/>
            <person name="Lafontaine I."/>
            <person name="de Montigny J."/>
            <person name="Marck C."/>
            <person name="Neuveglise C."/>
            <person name="Talla E."/>
            <person name="Goffard N."/>
            <person name="Frangeul L."/>
            <person name="Aigle M."/>
            <person name="Anthouard V."/>
            <person name="Babour A."/>
            <person name="Barbe V."/>
            <person name="Barnay S."/>
            <person name="Blanchin S."/>
            <person name="Beckerich J.M."/>
            <person name="Beyne E."/>
            <person name="Bleykasten C."/>
            <person name="Boisrame A."/>
            <person name="Boyer J."/>
            <person name="Cattolico L."/>
            <person name="Confanioleri F."/>
            <person name="de Daruvar A."/>
            <person name="Despons L."/>
            <person name="Fabre E."/>
            <person name="Fairhead C."/>
            <person name="Ferry-Dumazet H."/>
            <person name="Groppi A."/>
            <person name="Hantraye F."/>
            <person name="Hennequin C."/>
            <person name="Jauniaux N."/>
            <person name="Joyet P."/>
            <person name="Kachouri R."/>
            <person name="Kerrest A."/>
            <person name="Koszul R."/>
            <person name="Lemaire M."/>
            <person name="Lesur I."/>
            <person name="Ma L."/>
            <person name="Muller H."/>
            <person name="Nicaud J.M."/>
            <person name="Nikolski M."/>
            <person name="Oztas S."/>
            <person name="Ozier-Kalogeropoulos O."/>
            <person name="Pellenz S."/>
            <person name="Potier S."/>
            <person name="Richard G.F."/>
            <person name="Straub M.L."/>
            <person name="Suleau A."/>
            <person name="Swennene D."/>
            <person name="Tekaia F."/>
            <person name="Wesolowski-Louvel M."/>
            <person name="Westhof E."/>
            <person name="Wirth B."/>
            <person name="Zeniou-Meyer M."/>
            <person name="Zivanovic I."/>
            <person name="Bolotin-Fukuhara M."/>
            <person name="Thierry A."/>
            <person name="Bouchier C."/>
            <person name="Caudron B."/>
            <person name="Scarpelli C."/>
            <person name="Gaillardin C."/>
            <person name="Weissenbach J."/>
            <person name="Wincker P."/>
            <person name="Souciet J.L."/>
        </authorList>
    </citation>
    <scope>NUCLEOTIDE SEQUENCE [LARGE SCALE GENOMIC DNA]</scope>
    <source>
        <strain evidence="13">ATCC 8585 / CBS 2359 / DSM 70799 / NBRC 1267 / NRRL Y-1140 / WM37</strain>
    </source>
</reference>
<keyword evidence="3 10" id="KW-0240">DNA-directed RNA polymerase</keyword>
<dbReference type="InterPro" id="IPR046950">
    <property type="entry name" value="DNA-dir_Rpol_C_phage-type"/>
</dbReference>
<evidence type="ECO:0000313" key="13">
    <source>
        <dbReference type="Proteomes" id="UP000000598"/>
    </source>
</evidence>
<keyword evidence="13" id="KW-1185">Reference proteome</keyword>
<dbReference type="eggNOG" id="KOG1038">
    <property type="taxonomic scope" value="Eukaryota"/>
</dbReference>
<gene>
    <name evidence="12" type="ORF">KLLA0_D05247g</name>
</gene>
<dbReference type="InterPro" id="IPR043502">
    <property type="entry name" value="DNA/RNA_pol_sf"/>
</dbReference>
<dbReference type="InterPro" id="IPR029262">
    <property type="entry name" value="RPOL_N"/>
</dbReference>
<evidence type="ECO:0000256" key="2">
    <source>
        <dbReference type="ARBA" id="ARBA00009493"/>
    </source>
</evidence>
<evidence type="ECO:0000259" key="11">
    <source>
        <dbReference type="SMART" id="SM01311"/>
    </source>
</evidence>
<dbReference type="EMBL" id="CR382124">
    <property type="protein sequence ID" value="CAH00390.1"/>
    <property type="molecule type" value="Genomic_DNA"/>
</dbReference>
<keyword evidence="6" id="KW-0809">Transit peptide</keyword>
<proteinExistence type="inferred from homology"/>
<dbReference type="STRING" id="284590.Q6CRZ5"/>
<dbReference type="InterPro" id="IPR024075">
    <property type="entry name" value="DNA-dir_RNA_pol_helix_hairp_sf"/>
</dbReference>
<dbReference type="FunFam" id="1.10.150.20:FF:000041">
    <property type="entry name" value="DNA-directed RNA polymerase"/>
    <property type="match status" value="1"/>
</dbReference>
<comment type="subcellular location">
    <subcellularLocation>
        <location evidence="1">Mitochondrion</location>
    </subcellularLocation>
</comment>
<name>Q6CRZ5_KLULA</name>
<protein>
    <recommendedName>
        <fullName evidence="10">DNA-directed RNA polymerase</fullName>
        <ecNumber evidence="10">2.7.7.6</ecNumber>
    </recommendedName>
</protein>
<dbReference type="OMA" id="KWFEVDM"/>
<evidence type="ECO:0000256" key="7">
    <source>
        <dbReference type="ARBA" id="ARBA00023128"/>
    </source>
</evidence>
<dbReference type="SMART" id="SM01311">
    <property type="entry name" value="RPOL_N"/>
    <property type="match status" value="1"/>
</dbReference>
<evidence type="ECO:0000256" key="4">
    <source>
        <dbReference type="ARBA" id="ARBA00022679"/>
    </source>
</evidence>
<dbReference type="PANTHER" id="PTHR10102">
    <property type="entry name" value="DNA-DIRECTED RNA POLYMERASE, MITOCHONDRIAL"/>
    <property type="match status" value="1"/>
</dbReference>
<dbReference type="Gene3D" id="1.10.1320.10">
    <property type="entry name" value="DNA-directed RNA polymerase, N-terminal domain"/>
    <property type="match status" value="1"/>
</dbReference>
<dbReference type="FunFam" id="1.10.287.280:FF:000001">
    <property type="entry name" value="DNA-directed RNA polymerase"/>
    <property type="match status" value="1"/>
</dbReference>
<evidence type="ECO:0000256" key="1">
    <source>
        <dbReference type="ARBA" id="ARBA00004173"/>
    </source>
</evidence>
<dbReference type="PROSITE" id="PS00900">
    <property type="entry name" value="RNA_POL_PHAGE_1"/>
    <property type="match status" value="1"/>
</dbReference>
<dbReference type="Pfam" id="PF14700">
    <property type="entry name" value="RPOL_N"/>
    <property type="match status" value="1"/>
</dbReference>
<evidence type="ECO:0000313" key="12">
    <source>
        <dbReference type="EMBL" id="CAH00390.1"/>
    </source>
</evidence>
<feature type="domain" description="DNA-directed RNA polymerase N-terminal" evidence="11">
    <location>
        <begin position="331"/>
        <end position="645"/>
    </location>
</feature>
<dbReference type="Gene3D" id="1.10.287.280">
    <property type="match status" value="1"/>
</dbReference>
<dbReference type="HOGENOM" id="CLU_003364_1_0_1"/>
<dbReference type="InParanoid" id="Q6CRZ5"/>
<dbReference type="SUPFAM" id="SSF56672">
    <property type="entry name" value="DNA/RNA polymerases"/>
    <property type="match status" value="1"/>
</dbReference>
<keyword evidence="4 10" id="KW-0808">Transferase</keyword>